<keyword evidence="3" id="KW-1185">Reference proteome</keyword>
<evidence type="ECO:0000313" key="3">
    <source>
        <dbReference type="Proteomes" id="UP000076532"/>
    </source>
</evidence>
<accession>A0A166G3A5</accession>
<gene>
    <name evidence="2" type="ORF">FIBSPDRAFT_894342</name>
</gene>
<feature type="compositionally biased region" description="Basic and acidic residues" evidence="1">
    <location>
        <begin position="1"/>
        <end position="24"/>
    </location>
</feature>
<dbReference type="Proteomes" id="UP000076532">
    <property type="component" value="Unassembled WGS sequence"/>
</dbReference>
<dbReference type="OrthoDB" id="2979847at2759"/>
<feature type="region of interest" description="Disordered" evidence="1">
    <location>
        <begin position="1"/>
        <end position="28"/>
    </location>
</feature>
<protein>
    <recommendedName>
        <fullName evidence="4">Ubiquitin-like protease family profile domain-containing protein</fullName>
    </recommendedName>
</protein>
<organism evidence="2 3">
    <name type="scientific">Athelia psychrophila</name>
    <dbReference type="NCBI Taxonomy" id="1759441"/>
    <lineage>
        <taxon>Eukaryota</taxon>
        <taxon>Fungi</taxon>
        <taxon>Dikarya</taxon>
        <taxon>Basidiomycota</taxon>
        <taxon>Agaricomycotina</taxon>
        <taxon>Agaricomycetes</taxon>
        <taxon>Agaricomycetidae</taxon>
        <taxon>Atheliales</taxon>
        <taxon>Atheliaceae</taxon>
        <taxon>Athelia</taxon>
    </lineage>
</organism>
<evidence type="ECO:0008006" key="4">
    <source>
        <dbReference type="Google" id="ProtNLM"/>
    </source>
</evidence>
<proteinExistence type="predicted"/>
<name>A0A166G3A5_9AGAM</name>
<dbReference type="InterPro" id="IPR038765">
    <property type="entry name" value="Papain-like_cys_pep_sf"/>
</dbReference>
<dbReference type="AlphaFoldDB" id="A0A166G3A5"/>
<dbReference type="Gene3D" id="3.40.395.10">
    <property type="entry name" value="Adenoviral Proteinase, Chain A"/>
    <property type="match status" value="1"/>
</dbReference>
<sequence length="833" mass="93583">MCRHAFQIDKEPDIDSSDRPRHNSMDTFPLVRNSESSYLPTLAPRGRKNHLGGVTGVAAVPGDGKQPRSPSLTARSTFQYTRRACPVIRSGVTVSEGTAYRYGNSKWSNLLSDSGAVRPGRIPISVVATVAARPRDGKHARSPSLTASSYYQYIRRACLIHPVRRNRTAWYHRLIGNFRMQQLGSPDSVRVSLVSLYVLRNDRQSYVRSWQMSLGIVMAVAAVPGGGRHARSPWLTVRESTLVIANDHRGITLVWTSQSNPSHSATLSSLIELDSMPATPTFPPDMLPSSGISILRLIEFPLPAIAQNLSDPSLVQAGKIAAVFLKTEPTWRERQEIVTIEVPAEELLTESLPIWIIPYWQAVASARGRQKRWQNVERFLMRSVSSWLDEREGRPAVTAVMHGALEMLYQRSDNEMLLGFSDPEPIHRLAPFASHDWLSTWHMDVQLELLRRDLARAGRHEVLLPAAYMYQSILLAFNDKDNYGDPKFHSTVLKLAHRMVHRNFDLASFANVDENHWIAFVISHLQHTVYYGDPMGNPVHAKFSIVINWWTRFHFGRTFTWATMKMTRQVDGFSCGILGGNGLRHFLLGPLYPLAGDGEKGADAERGAIFAQILLQDRDVSPPPELADEKTSALAGDIARILHLGPDARPITLRMLMALPRFSLETLVFLRLYGPRAYALCQEDDQVVAVLMDPNSSEDALLRSLRLAHHMHLYSAREDFRQSVIRGNSIFQEFFICSHEDIVAQAFQAAIDPLHPMPSSGLLGPSRFELKVVEIAGDPWKTNQVQITDRSVEKLTATLGAMGIPEWECSLSEVEGLHRKAVIFARDVREWQM</sequence>
<evidence type="ECO:0000313" key="2">
    <source>
        <dbReference type="EMBL" id="KZP17427.1"/>
    </source>
</evidence>
<dbReference type="SUPFAM" id="SSF54001">
    <property type="entry name" value="Cysteine proteinases"/>
    <property type="match status" value="1"/>
</dbReference>
<evidence type="ECO:0000256" key="1">
    <source>
        <dbReference type="SAM" id="MobiDB-lite"/>
    </source>
</evidence>
<reference evidence="2 3" key="1">
    <citation type="journal article" date="2016" name="Mol. Biol. Evol.">
        <title>Comparative Genomics of Early-Diverging Mushroom-Forming Fungi Provides Insights into the Origins of Lignocellulose Decay Capabilities.</title>
        <authorList>
            <person name="Nagy L.G."/>
            <person name="Riley R."/>
            <person name="Tritt A."/>
            <person name="Adam C."/>
            <person name="Daum C."/>
            <person name="Floudas D."/>
            <person name="Sun H."/>
            <person name="Yadav J.S."/>
            <person name="Pangilinan J."/>
            <person name="Larsson K.H."/>
            <person name="Matsuura K."/>
            <person name="Barry K."/>
            <person name="Labutti K."/>
            <person name="Kuo R."/>
            <person name="Ohm R.A."/>
            <person name="Bhattacharya S.S."/>
            <person name="Shirouzu T."/>
            <person name="Yoshinaga Y."/>
            <person name="Martin F.M."/>
            <person name="Grigoriev I.V."/>
            <person name="Hibbett D.S."/>
        </authorList>
    </citation>
    <scope>NUCLEOTIDE SEQUENCE [LARGE SCALE GENOMIC DNA]</scope>
    <source>
        <strain evidence="2 3">CBS 109695</strain>
    </source>
</reference>
<dbReference type="EMBL" id="KV417583">
    <property type="protein sequence ID" value="KZP17427.1"/>
    <property type="molecule type" value="Genomic_DNA"/>
</dbReference>